<accession>A0A0K2G7Y8</accession>
<sequence length="96" mass="10808">MRRPKLSTLSKSFDALLAEKRSLTEKEQSLIVRLNKVLSQLGYRVERNTPARAAASRRPRRRVDSHGQRVALKSAGHSNANQGPQRRGRPPLRTVA</sequence>
<gene>
    <name evidence="2" type="ORF">NITMOv2_0650</name>
</gene>
<proteinExistence type="predicted"/>
<reference evidence="2 3" key="1">
    <citation type="journal article" date="2015" name="Proc. Natl. Acad. Sci. U.S.A.">
        <title>Expanded metabolic versatility of ubiquitous nitrite-oxidizing bacteria from the genus Nitrospira.</title>
        <authorList>
            <person name="Koch H."/>
            <person name="Lucker S."/>
            <person name="Albertsen M."/>
            <person name="Kitzinger K."/>
            <person name="Herbold C."/>
            <person name="Spieck E."/>
            <person name="Nielsen P.H."/>
            <person name="Wagner M."/>
            <person name="Daims H."/>
        </authorList>
    </citation>
    <scope>NUCLEOTIDE SEQUENCE [LARGE SCALE GENOMIC DNA]</scope>
    <source>
        <strain evidence="2 3">NSP M-1</strain>
    </source>
</reference>
<organism evidence="2 3">
    <name type="scientific">Nitrospira moscoviensis</name>
    <dbReference type="NCBI Taxonomy" id="42253"/>
    <lineage>
        <taxon>Bacteria</taxon>
        <taxon>Pseudomonadati</taxon>
        <taxon>Nitrospirota</taxon>
        <taxon>Nitrospiria</taxon>
        <taxon>Nitrospirales</taxon>
        <taxon>Nitrospiraceae</taxon>
        <taxon>Nitrospira</taxon>
    </lineage>
</organism>
<keyword evidence="3" id="KW-1185">Reference proteome</keyword>
<dbReference type="STRING" id="42253.NITMOv2_0650"/>
<evidence type="ECO:0000256" key="1">
    <source>
        <dbReference type="SAM" id="MobiDB-lite"/>
    </source>
</evidence>
<dbReference type="KEGG" id="nmv:NITMOv2_0650"/>
<feature type="region of interest" description="Disordered" evidence="1">
    <location>
        <begin position="49"/>
        <end position="96"/>
    </location>
</feature>
<dbReference type="EMBL" id="CP011801">
    <property type="protein sequence ID" value="ALA57086.1"/>
    <property type="molecule type" value="Genomic_DNA"/>
</dbReference>
<name>A0A0K2G7Y8_NITMO</name>
<dbReference type="PATRIC" id="fig|42253.5.peg.643"/>
<protein>
    <submittedName>
        <fullName evidence="2">Uncharacterized protein</fullName>
    </submittedName>
</protein>
<dbReference type="Proteomes" id="UP000069205">
    <property type="component" value="Chromosome"/>
</dbReference>
<evidence type="ECO:0000313" key="2">
    <source>
        <dbReference type="EMBL" id="ALA57086.1"/>
    </source>
</evidence>
<dbReference type="AlphaFoldDB" id="A0A0K2G7Y8"/>
<dbReference type="RefSeq" id="WP_053378483.1">
    <property type="nucleotide sequence ID" value="NZ_CP011801.1"/>
</dbReference>
<evidence type="ECO:0000313" key="3">
    <source>
        <dbReference type="Proteomes" id="UP000069205"/>
    </source>
</evidence>